<keyword evidence="5 13" id="KW-0349">Heme</keyword>
<comment type="subcellular location">
    <subcellularLocation>
        <location evidence="3">Endoplasmic reticulum membrane</location>
        <topology evidence="3">Peripheral membrane protein</topology>
    </subcellularLocation>
    <subcellularLocation>
        <location evidence="2">Microsome membrane</location>
        <topology evidence="2">Peripheral membrane protein</topology>
    </subcellularLocation>
</comment>
<comment type="cofactor">
    <cofactor evidence="1 13">
        <name>heme</name>
        <dbReference type="ChEBI" id="CHEBI:30413"/>
    </cofactor>
</comment>
<dbReference type="AlphaFoldDB" id="A0A482WPR5"/>
<evidence type="ECO:0000256" key="5">
    <source>
        <dbReference type="ARBA" id="ARBA00022617"/>
    </source>
</evidence>
<evidence type="ECO:0000256" key="2">
    <source>
        <dbReference type="ARBA" id="ARBA00004174"/>
    </source>
</evidence>
<dbReference type="InterPro" id="IPR036396">
    <property type="entry name" value="Cyt_P450_sf"/>
</dbReference>
<evidence type="ECO:0000256" key="8">
    <source>
        <dbReference type="ARBA" id="ARBA00022848"/>
    </source>
</evidence>
<dbReference type="InterPro" id="IPR050196">
    <property type="entry name" value="Cytochrome_P450_Monoox"/>
</dbReference>
<keyword evidence="15" id="KW-1133">Transmembrane helix</keyword>
<dbReference type="STRING" id="195883.A0A482WPR5"/>
<evidence type="ECO:0000256" key="12">
    <source>
        <dbReference type="ARBA" id="ARBA00023136"/>
    </source>
</evidence>
<protein>
    <recommendedName>
        <fullName evidence="18">Cytochrome P450</fullName>
    </recommendedName>
</protein>
<keyword evidence="11 14" id="KW-0503">Monooxygenase</keyword>
<dbReference type="GO" id="GO:0004497">
    <property type="term" value="F:monooxygenase activity"/>
    <property type="evidence" value="ECO:0007669"/>
    <property type="project" value="UniProtKB-KW"/>
</dbReference>
<evidence type="ECO:0000256" key="7">
    <source>
        <dbReference type="ARBA" id="ARBA00022824"/>
    </source>
</evidence>
<organism evidence="16 17">
    <name type="scientific">Laodelphax striatellus</name>
    <name type="common">Small brown planthopper</name>
    <name type="synonym">Delphax striatella</name>
    <dbReference type="NCBI Taxonomy" id="195883"/>
    <lineage>
        <taxon>Eukaryota</taxon>
        <taxon>Metazoa</taxon>
        <taxon>Ecdysozoa</taxon>
        <taxon>Arthropoda</taxon>
        <taxon>Hexapoda</taxon>
        <taxon>Insecta</taxon>
        <taxon>Pterygota</taxon>
        <taxon>Neoptera</taxon>
        <taxon>Paraneoptera</taxon>
        <taxon>Hemiptera</taxon>
        <taxon>Auchenorrhyncha</taxon>
        <taxon>Fulgoroidea</taxon>
        <taxon>Delphacidae</taxon>
        <taxon>Criomorphinae</taxon>
        <taxon>Laodelphax</taxon>
    </lineage>
</organism>
<evidence type="ECO:0000256" key="9">
    <source>
        <dbReference type="ARBA" id="ARBA00023002"/>
    </source>
</evidence>
<keyword evidence="10 13" id="KW-0408">Iron</keyword>
<dbReference type="InterPro" id="IPR001128">
    <property type="entry name" value="Cyt_P450"/>
</dbReference>
<gene>
    <name evidence="16" type="ORF">LSTR_LSTR010194</name>
</gene>
<dbReference type="InterPro" id="IPR017972">
    <property type="entry name" value="Cyt_P450_CS"/>
</dbReference>
<dbReference type="PRINTS" id="PR00385">
    <property type="entry name" value="P450"/>
</dbReference>
<evidence type="ECO:0000313" key="17">
    <source>
        <dbReference type="Proteomes" id="UP000291343"/>
    </source>
</evidence>
<dbReference type="PRINTS" id="PR00463">
    <property type="entry name" value="EP450I"/>
</dbReference>
<dbReference type="GO" id="GO:0005506">
    <property type="term" value="F:iron ion binding"/>
    <property type="evidence" value="ECO:0007669"/>
    <property type="project" value="InterPro"/>
</dbReference>
<comment type="caution">
    <text evidence="16">The sequence shown here is derived from an EMBL/GenBank/DDBJ whole genome shotgun (WGS) entry which is preliminary data.</text>
</comment>
<accession>A0A482WPR5</accession>
<evidence type="ECO:0000256" key="15">
    <source>
        <dbReference type="SAM" id="Phobius"/>
    </source>
</evidence>
<dbReference type="InParanoid" id="A0A482WPR5"/>
<keyword evidence="6 13" id="KW-0479">Metal-binding</keyword>
<dbReference type="EMBL" id="QKKF02028090">
    <property type="protein sequence ID" value="RZF35503.1"/>
    <property type="molecule type" value="Genomic_DNA"/>
</dbReference>
<keyword evidence="15" id="KW-0812">Transmembrane</keyword>
<evidence type="ECO:0000313" key="16">
    <source>
        <dbReference type="EMBL" id="RZF35503.1"/>
    </source>
</evidence>
<keyword evidence="9 14" id="KW-0560">Oxidoreductase</keyword>
<dbReference type="SMR" id="A0A482WPR5"/>
<evidence type="ECO:0000256" key="13">
    <source>
        <dbReference type="PIRSR" id="PIRSR602401-1"/>
    </source>
</evidence>
<evidence type="ECO:0000256" key="10">
    <source>
        <dbReference type="ARBA" id="ARBA00023004"/>
    </source>
</evidence>
<keyword evidence="7" id="KW-0256">Endoplasmic reticulum</keyword>
<evidence type="ECO:0000256" key="14">
    <source>
        <dbReference type="RuleBase" id="RU000461"/>
    </source>
</evidence>
<dbReference type="PANTHER" id="PTHR24291">
    <property type="entry name" value="CYTOCHROME P450 FAMILY 4"/>
    <property type="match status" value="1"/>
</dbReference>
<name>A0A482WPR5_LAOST</name>
<keyword evidence="12 15" id="KW-0472">Membrane</keyword>
<dbReference type="GO" id="GO:0020037">
    <property type="term" value="F:heme binding"/>
    <property type="evidence" value="ECO:0007669"/>
    <property type="project" value="InterPro"/>
</dbReference>
<reference evidence="16 17" key="1">
    <citation type="journal article" date="2017" name="Gigascience">
        <title>Genome sequence of the small brown planthopper, Laodelphax striatellus.</title>
        <authorList>
            <person name="Zhu J."/>
            <person name="Jiang F."/>
            <person name="Wang X."/>
            <person name="Yang P."/>
            <person name="Bao Y."/>
            <person name="Zhao W."/>
            <person name="Wang W."/>
            <person name="Lu H."/>
            <person name="Wang Q."/>
            <person name="Cui N."/>
            <person name="Li J."/>
            <person name="Chen X."/>
            <person name="Luo L."/>
            <person name="Yu J."/>
            <person name="Kang L."/>
            <person name="Cui F."/>
        </authorList>
    </citation>
    <scope>NUCLEOTIDE SEQUENCE [LARGE SCALE GENOMIC DNA]</scope>
    <source>
        <strain evidence="16">Lst14</strain>
    </source>
</reference>
<comment type="similarity">
    <text evidence="4 14">Belongs to the cytochrome P450 family.</text>
</comment>
<dbReference type="PANTHER" id="PTHR24291:SF189">
    <property type="entry name" value="CYTOCHROME P450 4C3-RELATED"/>
    <property type="match status" value="1"/>
</dbReference>
<dbReference type="GO" id="GO:0005789">
    <property type="term" value="C:endoplasmic reticulum membrane"/>
    <property type="evidence" value="ECO:0007669"/>
    <property type="project" value="UniProtKB-SubCell"/>
</dbReference>
<keyword evidence="17" id="KW-1185">Reference proteome</keyword>
<dbReference type="PROSITE" id="PS00086">
    <property type="entry name" value="CYTOCHROME_P450"/>
    <property type="match status" value="1"/>
</dbReference>
<dbReference type="Pfam" id="PF00067">
    <property type="entry name" value="p450"/>
    <property type="match status" value="1"/>
</dbReference>
<dbReference type="Proteomes" id="UP000291343">
    <property type="component" value="Unassembled WGS sequence"/>
</dbReference>
<proteinExistence type="inferred from homology"/>
<dbReference type="GO" id="GO:0016705">
    <property type="term" value="F:oxidoreductase activity, acting on paired donors, with incorporation or reduction of molecular oxygen"/>
    <property type="evidence" value="ECO:0007669"/>
    <property type="project" value="InterPro"/>
</dbReference>
<evidence type="ECO:0008006" key="18">
    <source>
        <dbReference type="Google" id="ProtNLM"/>
    </source>
</evidence>
<dbReference type="InterPro" id="IPR002401">
    <property type="entry name" value="Cyt_P450_E_grp-I"/>
</dbReference>
<dbReference type="Gene3D" id="1.10.630.10">
    <property type="entry name" value="Cytochrome P450"/>
    <property type="match status" value="1"/>
</dbReference>
<feature type="transmembrane region" description="Helical" evidence="15">
    <location>
        <begin position="6"/>
        <end position="23"/>
    </location>
</feature>
<evidence type="ECO:0000256" key="6">
    <source>
        <dbReference type="ARBA" id="ARBA00022723"/>
    </source>
</evidence>
<evidence type="ECO:0000256" key="3">
    <source>
        <dbReference type="ARBA" id="ARBA00004406"/>
    </source>
</evidence>
<evidence type="ECO:0000256" key="1">
    <source>
        <dbReference type="ARBA" id="ARBA00001971"/>
    </source>
</evidence>
<dbReference type="SUPFAM" id="SSF48264">
    <property type="entry name" value="Cytochrome P450"/>
    <property type="match status" value="1"/>
</dbReference>
<dbReference type="OrthoDB" id="1470350at2759"/>
<feature type="binding site" description="axial binding residue" evidence="13">
    <location>
        <position position="442"/>
    </location>
    <ligand>
        <name>heme</name>
        <dbReference type="ChEBI" id="CHEBI:30413"/>
    </ligand>
    <ligandPart>
        <name>Fe</name>
        <dbReference type="ChEBI" id="CHEBI:18248"/>
    </ligandPart>
</feature>
<evidence type="ECO:0000256" key="4">
    <source>
        <dbReference type="ARBA" id="ARBA00010617"/>
    </source>
</evidence>
<keyword evidence="8" id="KW-0492">Microsome</keyword>
<sequence length="497" mass="57050">MMLQGMESLLIASSLMIVGFLIFHKIRRRKLEKLAEHFPGPRTLPLFGNALMFLGKDMYGCFEIIRDVARNSNSGFRIWFGQDLHVYLTDPKDVENVMTNPNAIEKDHVYDYFRMVADGIFSSRGKRWWKNRKLVNPAFGTKQLEHYVATFNKHSNIFAERVRDHCGETINVLNLINAVTIDVLCESVLGIEIGAQSGKASKFVQSIGVCLDIVFKRIFNIHFHSDIVFKLSPESKIFNEHVKYLHSFTSQIISKAKAERQKMKERDRKNGELKAPPTNFMEKFLTIQEEGGELTDYDILHEVLTIIISGFDTSAMTASAVMLMLAIYPDIQEKARREAEEILSGNSASLEDINRLVYLEAVTKETLRLFGPPLFLRKIKGDVPLENCTLVEGCTTVVFVYDIHKNPKFWDSPEEFMPERFIGNSLKHRYCYLPFSSGPRNCPGQRFANVSMKLILANLLRHYKLSTHITDWSQIKMKLDVLQKPVDGYPLKIEPLR</sequence>
<evidence type="ECO:0000256" key="11">
    <source>
        <dbReference type="ARBA" id="ARBA00023033"/>
    </source>
</evidence>